<organism evidence="2 3">
    <name type="scientific">Scytonema millei VB511283</name>
    <dbReference type="NCBI Taxonomy" id="1245923"/>
    <lineage>
        <taxon>Bacteria</taxon>
        <taxon>Bacillati</taxon>
        <taxon>Cyanobacteriota</taxon>
        <taxon>Cyanophyceae</taxon>
        <taxon>Nostocales</taxon>
        <taxon>Scytonemataceae</taxon>
        <taxon>Scytonema</taxon>
    </lineage>
</organism>
<dbReference type="AlphaFoldDB" id="A0A9X5E6G1"/>
<evidence type="ECO:0000259" key="1">
    <source>
        <dbReference type="Pfam" id="PF06967"/>
    </source>
</evidence>
<dbReference type="EMBL" id="JTJC03000004">
    <property type="protein sequence ID" value="NHC36161.1"/>
    <property type="molecule type" value="Genomic_DNA"/>
</dbReference>
<dbReference type="RefSeq" id="WP_132867154.1">
    <property type="nucleotide sequence ID" value="NZ_JTJC03000004.1"/>
</dbReference>
<feature type="domain" description="Mo-dependent nitrogenase C-terminal" evidence="1">
    <location>
        <begin position="16"/>
        <end position="97"/>
    </location>
</feature>
<gene>
    <name evidence="2" type="ORF">QH73_0016160</name>
</gene>
<sequence length="97" mass="11280">MSGFTITLTHFKFNLLRSSCQWLDSIEIHNSSLARLVCITIPARCPFEREIKLFDRTIFRIPPLCKLNPFYEQIIGLRFKCLSYLADKCGEDVAVYC</sequence>
<evidence type="ECO:0000313" key="2">
    <source>
        <dbReference type="EMBL" id="NHC36161.1"/>
    </source>
</evidence>
<keyword evidence="3" id="KW-1185">Reference proteome</keyword>
<evidence type="ECO:0000313" key="3">
    <source>
        <dbReference type="Proteomes" id="UP000031532"/>
    </source>
</evidence>
<proteinExistence type="predicted"/>
<name>A0A9X5E6G1_9CYAN</name>
<accession>A0A9X5E6G1</accession>
<protein>
    <submittedName>
        <fullName evidence="2">Nitrogenase</fullName>
    </submittedName>
</protein>
<comment type="caution">
    <text evidence="2">The sequence shown here is derived from an EMBL/GenBank/DDBJ whole genome shotgun (WGS) entry which is preliminary data.</text>
</comment>
<dbReference type="InterPro" id="IPR009717">
    <property type="entry name" value="Mo-dep_Nase_C"/>
</dbReference>
<dbReference type="OrthoDB" id="513678at2"/>
<dbReference type="Proteomes" id="UP000031532">
    <property type="component" value="Unassembled WGS sequence"/>
</dbReference>
<reference evidence="2 3" key="1">
    <citation type="journal article" date="2015" name="Genome Announc.">
        <title>Draft Genome Sequence of the Terrestrial Cyanobacterium Scytonema millei VB511283, Isolated from Eastern India.</title>
        <authorList>
            <person name="Sen D."/>
            <person name="Chandrababunaidu M.M."/>
            <person name="Singh D."/>
            <person name="Sanghi N."/>
            <person name="Ghorai A."/>
            <person name="Mishra G.P."/>
            <person name="Madduluri M."/>
            <person name="Adhikary S.P."/>
            <person name="Tripathy S."/>
        </authorList>
    </citation>
    <scope>NUCLEOTIDE SEQUENCE [LARGE SCALE GENOMIC DNA]</scope>
    <source>
        <strain evidence="2 3">VB511283</strain>
    </source>
</reference>
<dbReference type="Pfam" id="PF06967">
    <property type="entry name" value="Mo-nitro_C"/>
    <property type="match status" value="1"/>
</dbReference>